<keyword evidence="1" id="KW-0472">Membrane</keyword>
<feature type="domain" description="EamA" evidence="2">
    <location>
        <begin position="142"/>
        <end position="267"/>
    </location>
</feature>
<evidence type="ECO:0000313" key="4">
    <source>
        <dbReference type="Proteomes" id="UP000324760"/>
    </source>
</evidence>
<dbReference type="Proteomes" id="UP000324760">
    <property type="component" value="Chromosome"/>
</dbReference>
<dbReference type="PANTHER" id="PTHR22911">
    <property type="entry name" value="ACYL-MALONYL CONDENSING ENZYME-RELATED"/>
    <property type="match status" value="1"/>
</dbReference>
<proteinExistence type="predicted"/>
<dbReference type="EMBL" id="CP043869">
    <property type="protein sequence ID" value="QEQ98485.1"/>
    <property type="molecule type" value="Genomic_DNA"/>
</dbReference>
<keyword evidence="4" id="KW-1185">Reference proteome</keyword>
<feature type="transmembrane region" description="Helical" evidence="1">
    <location>
        <begin position="82"/>
        <end position="104"/>
    </location>
</feature>
<dbReference type="PANTHER" id="PTHR22911:SF79">
    <property type="entry name" value="MOBA-LIKE NTP TRANSFERASE DOMAIN-CONTAINING PROTEIN"/>
    <property type="match status" value="1"/>
</dbReference>
<reference evidence="3 4" key="1">
    <citation type="journal article" date="2019" name="Biochem. Eng. J.">
        <title>Metabolic engineering of the marine bacteria Neptunomonas concharum for the production of acetoin and meso-2,3-butanediol from acetate.</title>
        <authorList>
            <person name="Li W."/>
            <person name="Pu N."/>
            <person name="Liu C.-X."/>
            <person name="Yuan Q.-P."/>
            <person name="Li Z.-J."/>
        </authorList>
    </citation>
    <scope>NUCLEOTIDE SEQUENCE [LARGE SCALE GENOMIC DNA]</scope>
    <source>
        <strain evidence="3 4">JCM17730</strain>
    </source>
</reference>
<feature type="transmembrane region" description="Helical" evidence="1">
    <location>
        <begin position="141"/>
        <end position="160"/>
    </location>
</feature>
<dbReference type="InterPro" id="IPR037185">
    <property type="entry name" value="EmrE-like"/>
</dbReference>
<evidence type="ECO:0000313" key="3">
    <source>
        <dbReference type="EMBL" id="QEQ98485.1"/>
    </source>
</evidence>
<name>A0A5P1RH97_9GAMM</name>
<feature type="transmembrane region" description="Helical" evidence="1">
    <location>
        <begin position="229"/>
        <end position="249"/>
    </location>
</feature>
<keyword evidence="1" id="KW-0812">Transmembrane</keyword>
<dbReference type="OrthoDB" id="5810973at2"/>
<dbReference type="GO" id="GO:0016020">
    <property type="term" value="C:membrane"/>
    <property type="evidence" value="ECO:0007669"/>
    <property type="project" value="InterPro"/>
</dbReference>
<feature type="domain" description="EamA" evidence="2">
    <location>
        <begin position="1"/>
        <end position="126"/>
    </location>
</feature>
<feature type="transmembrane region" description="Helical" evidence="1">
    <location>
        <begin position="172"/>
        <end position="189"/>
    </location>
</feature>
<feature type="transmembrane region" description="Helical" evidence="1">
    <location>
        <begin position="57"/>
        <end position="76"/>
    </location>
</feature>
<feature type="transmembrane region" description="Helical" evidence="1">
    <location>
        <begin position="255"/>
        <end position="274"/>
    </location>
</feature>
<dbReference type="Pfam" id="PF00892">
    <property type="entry name" value="EamA"/>
    <property type="match status" value="2"/>
</dbReference>
<feature type="transmembrane region" description="Helical" evidence="1">
    <location>
        <begin position="201"/>
        <end position="222"/>
    </location>
</feature>
<accession>A0A5P1RH97</accession>
<protein>
    <submittedName>
        <fullName evidence="3">EamA family transporter</fullName>
    </submittedName>
</protein>
<dbReference type="InterPro" id="IPR000620">
    <property type="entry name" value="EamA_dom"/>
</dbReference>
<gene>
    <name evidence="3" type="ORF">F0U83_16885</name>
</gene>
<dbReference type="AlphaFoldDB" id="A0A5P1RH97"/>
<dbReference type="KEGG" id="ncu:F0U83_16885"/>
<feature type="transmembrane region" description="Helical" evidence="1">
    <location>
        <begin position="111"/>
        <end position="129"/>
    </location>
</feature>
<evidence type="ECO:0000259" key="2">
    <source>
        <dbReference type="Pfam" id="PF00892"/>
    </source>
</evidence>
<sequence length="285" mass="31355">MAVMSAILMGTIGVISKYAQLSAETITFYRLFFGGGLMLLFLLLTRKAHLLKQWPSWQVLLNGVFLAAFIVFYVQAMNYTSMANAIMMVYLAPVAASIVAHFFMGERLNRSSVVLILLALFGFAMMMEFRLEFSDGSDDAVGLGFAALALFTYAGFILVNRTIPAGVHVYTRSWYQLMVGALCILPLMLQHAEPINSTQWGWLLAAGLLPGFLAILFAVIALRELPAATFGTLAYMEPIAVVSFGWILFAQTLSWLQISGCLLIILSGVVQAILMQRRIDRLAAA</sequence>
<dbReference type="SUPFAM" id="SSF103481">
    <property type="entry name" value="Multidrug resistance efflux transporter EmrE"/>
    <property type="match status" value="2"/>
</dbReference>
<feature type="transmembrane region" description="Helical" evidence="1">
    <location>
        <begin position="26"/>
        <end position="45"/>
    </location>
</feature>
<organism evidence="3 4">
    <name type="scientific">Neptunomonas concharum</name>
    <dbReference type="NCBI Taxonomy" id="1031538"/>
    <lineage>
        <taxon>Bacteria</taxon>
        <taxon>Pseudomonadati</taxon>
        <taxon>Pseudomonadota</taxon>
        <taxon>Gammaproteobacteria</taxon>
        <taxon>Oceanospirillales</taxon>
        <taxon>Oceanospirillaceae</taxon>
        <taxon>Neptunomonas</taxon>
    </lineage>
</organism>
<evidence type="ECO:0000256" key="1">
    <source>
        <dbReference type="SAM" id="Phobius"/>
    </source>
</evidence>
<keyword evidence="1" id="KW-1133">Transmembrane helix</keyword>
<dbReference type="Gene3D" id="1.10.3730.20">
    <property type="match status" value="1"/>
</dbReference>